<sequence length="60" mass="6789">MTIKPKMMIKKLEKHGFKVIGHKGSHVMLSDGQHYTEVPKHSKELPKGLERAILKQAGLQ</sequence>
<evidence type="ECO:0000256" key="6">
    <source>
        <dbReference type="ARBA" id="ARBA00022884"/>
    </source>
</evidence>
<dbReference type="Gene3D" id="3.30.920.30">
    <property type="entry name" value="Hypothetical protein"/>
    <property type="match status" value="1"/>
</dbReference>
<keyword evidence="7" id="KW-0346">Stress response</keyword>
<dbReference type="AlphaFoldDB" id="A0A3F3GZ61"/>
<dbReference type="InterPro" id="IPR012933">
    <property type="entry name" value="HicA_mRNA_interferase"/>
</dbReference>
<accession>A0A3F3GZ61</accession>
<evidence type="ECO:0000256" key="2">
    <source>
        <dbReference type="ARBA" id="ARBA00022649"/>
    </source>
</evidence>
<keyword evidence="4" id="KW-0255">Endonuclease</keyword>
<dbReference type="InterPro" id="IPR038570">
    <property type="entry name" value="HicA_sf"/>
</dbReference>
<dbReference type="Pfam" id="PF07927">
    <property type="entry name" value="HicA_toxin"/>
    <property type="match status" value="1"/>
</dbReference>
<protein>
    <submittedName>
        <fullName evidence="8">Putative phage protein-related protein</fullName>
    </submittedName>
</protein>
<dbReference type="GO" id="GO:0016787">
    <property type="term" value="F:hydrolase activity"/>
    <property type="evidence" value="ECO:0007669"/>
    <property type="project" value="UniProtKB-KW"/>
</dbReference>
<evidence type="ECO:0000313" key="8">
    <source>
        <dbReference type="EMBL" id="GAP04291.1"/>
    </source>
</evidence>
<keyword evidence="6" id="KW-0694">RNA-binding</keyword>
<keyword evidence="3" id="KW-0540">Nuclease</keyword>
<keyword evidence="5" id="KW-0378">Hydrolase</keyword>
<dbReference type="GO" id="GO:0004519">
    <property type="term" value="F:endonuclease activity"/>
    <property type="evidence" value="ECO:0007669"/>
    <property type="project" value="UniProtKB-KW"/>
</dbReference>
<evidence type="ECO:0000256" key="1">
    <source>
        <dbReference type="ARBA" id="ARBA00006620"/>
    </source>
</evidence>
<evidence type="ECO:0000256" key="5">
    <source>
        <dbReference type="ARBA" id="ARBA00022801"/>
    </source>
</evidence>
<organism evidence="8">
    <name type="scientific">Fructobacillus tropaeoli</name>
    <dbReference type="NCBI Taxonomy" id="709323"/>
    <lineage>
        <taxon>Bacteria</taxon>
        <taxon>Bacillati</taxon>
        <taxon>Bacillota</taxon>
        <taxon>Bacilli</taxon>
        <taxon>Lactobacillales</taxon>
        <taxon>Lactobacillaceae</taxon>
        <taxon>Fructobacillus</taxon>
    </lineage>
</organism>
<evidence type="ECO:0000256" key="3">
    <source>
        <dbReference type="ARBA" id="ARBA00022722"/>
    </source>
</evidence>
<dbReference type="GO" id="GO:0003729">
    <property type="term" value="F:mRNA binding"/>
    <property type="evidence" value="ECO:0007669"/>
    <property type="project" value="InterPro"/>
</dbReference>
<dbReference type="SUPFAM" id="SSF54786">
    <property type="entry name" value="YcfA/nrd intein domain"/>
    <property type="match status" value="1"/>
</dbReference>
<comment type="similarity">
    <text evidence="1">Belongs to the HicA mRNA interferase family.</text>
</comment>
<gene>
    <name evidence="8" type="ORF">FTRO_0040270</name>
</gene>
<dbReference type="Proteomes" id="UP000064514">
    <property type="component" value="Unassembled WGS sequence"/>
</dbReference>
<name>A0A3F3GZ61_9LACO</name>
<proteinExistence type="inferred from homology"/>
<dbReference type="EMBL" id="DF968081">
    <property type="protein sequence ID" value="GAP04291.1"/>
    <property type="molecule type" value="Genomic_DNA"/>
</dbReference>
<keyword evidence="2" id="KW-1277">Toxin-antitoxin system</keyword>
<evidence type="ECO:0000256" key="7">
    <source>
        <dbReference type="ARBA" id="ARBA00023016"/>
    </source>
</evidence>
<evidence type="ECO:0000256" key="4">
    <source>
        <dbReference type="ARBA" id="ARBA00022759"/>
    </source>
</evidence>
<reference evidence="8" key="1">
    <citation type="journal article" date="2015" name="BMC Genomics">
        <title>Comparative genomics of Fructobacillus spp. and Leuconostoc spp. reveals niche-specific evolution of Fructobacillus spp.</title>
        <authorList>
            <person name="Endo A."/>
            <person name="Tanizawa Y."/>
            <person name="Tanaka N."/>
            <person name="Maeno S."/>
            <person name="Kumar H."/>
            <person name="Shiwa Y."/>
            <person name="Okada S."/>
            <person name="Yoshikawa H."/>
            <person name="Dicks L."/>
            <person name="Nakagawa J."/>
            <person name="Arita M."/>
        </authorList>
    </citation>
    <scope>NUCLEOTIDE SEQUENCE [LARGE SCALE GENOMIC DNA]</scope>
    <source>
        <strain evidence="8">F214-1</strain>
    </source>
</reference>
<dbReference type="RefSeq" id="WP_059393723.1">
    <property type="nucleotide sequence ID" value="NZ_BOJU01000003.1"/>
</dbReference>